<sequence>MFIRSHKQKTAGITGGDDFLTSLRKKCIRH</sequence>
<name>A0A090NGU1_SHIDY</name>
<reference evidence="1 2" key="1">
    <citation type="submission" date="2013-10" db="EMBL/GenBank/DDBJ databases">
        <title>Draft genomes and the virulence plasmids of Sd1617 vaccine constructs: WRSd3 and WRSd5.</title>
        <authorList>
            <person name="Aksomboon Vongsawan A."/>
            <person name="Venkatesan M.M."/>
            <person name="Vaisvil B."/>
            <person name="Emel G."/>
            <person name="Kepatral V."/>
            <person name="Sethabutr O."/>
            <person name="Serichantalergs O."/>
            <person name="Mason C."/>
        </authorList>
    </citation>
    <scope>NUCLEOTIDE SEQUENCE [LARGE SCALE GENOMIC DNA]</scope>
    <source>
        <strain evidence="1 2">WRSd3</strain>
    </source>
</reference>
<dbReference type="Proteomes" id="UP000017944">
    <property type="component" value="Unassembled WGS sequence"/>
</dbReference>
<comment type="caution">
    <text evidence="1">The sequence shown here is derived from an EMBL/GenBank/DDBJ whole genome shotgun (WGS) entry which is preliminary data.</text>
</comment>
<organism evidence="1 2">
    <name type="scientific">Shigella dysenteriae WRSd3</name>
    <dbReference type="NCBI Taxonomy" id="1401327"/>
    <lineage>
        <taxon>Bacteria</taxon>
        <taxon>Pseudomonadati</taxon>
        <taxon>Pseudomonadota</taxon>
        <taxon>Gammaproteobacteria</taxon>
        <taxon>Enterobacterales</taxon>
        <taxon>Enterobacteriaceae</taxon>
        <taxon>Shigella</taxon>
    </lineage>
</organism>
<gene>
    <name evidence="1" type="ORF">WRSd3_02153</name>
</gene>
<protein>
    <submittedName>
        <fullName evidence="1">Uncharacterized protein</fullName>
    </submittedName>
</protein>
<accession>A0A090NGU1</accession>
<evidence type="ECO:0000313" key="2">
    <source>
        <dbReference type="Proteomes" id="UP000017944"/>
    </source>
</evidence>
<evidence type="ECO:0000313" key="1">
    <source>
        <dbReference type="EMBL" id="ESU79390.1"/>
    </source>
</evidence>
<dbReference type="EMBL" id="AXUT01000165">
    <property type="protein sequence ID" value="ESU79390.1"/>
    <property type="molecule type" value="Genomic_DNA"/>
</dbReference>
<dbReference type="AlphaFoldDB" id="A0A090NGU1"/>
<proteinExistence type="predicted"/>